<comment type="subcellular location">
    <subcellularLocation>
        <location evidence="1">Endoplasmic reticulum membrane</location>
        <topology evidence="1">Multi-pass membrane protein</topology>
    </subcellularLocation>
</comment>
<accession>A0A9N9H420</accession>
<keyword evidence="6 7" id="KW-0472">Membrane</keyword>
<dbReference type="Pfam" id="PF07281">
    <property type="entry name" value="INSIG"/>
    <property type="match status" value="1"/>
</dbReference>
<reference evidence="8" key="1">
    <citation type="submission" date="2021-06" db="EMBL/GenBank/DDBJ databases">
        <authorList>
            <person name="Kallberg Y."/>
            <person name="Tangrot J."/>
            <person name="Rosling A."/>
        </authorList>
    </citation>
    <scope>NUCLEOTIDE SEQUENCE</scope>
    <source>
        <strain evidence="8">IA702</strain>
    </source>
</reference>
<feature type="transmembrane region" description="Helical" evidence="7">
    <location>
        <begin position="26"/>
        <end position="46"/>
    </location>
</feature>
<feature type="transmembrane region" description="Helical" evidence="7">
    <location>
        <begin position="125"/>
        <end position="144"/>
    </location>
</feature>
<evidence type="ECO:0000256" key="2">
    <source>
        <dbReference type="ARBA" id="ARBA00007475"/>
    </source>
</evidence>
<evidence type="ECO:0000256" key="4">
    <source>
        <dbReference type="ARBA" id="ARBA00022824"/>
    </source>
</evidence>
<feature type="transmembrane region" description="Helical" evidence="7">
    <location>
        <begin position="103"/>
        <end position="119"/>
    </location>
</feature>
<evidence type="ECO:0000313" key="8">
    <source>
        <dbReference type="EMBL" id="CAG8656759.1"/>
    </source>
</evidence>
<keyword evidence="5 7" id="KW-1133">Transmembrane helix</keyword>
<dbReference type="PANTHER" id="PTHR15301:SF3">
    <property type="entry name" value="PROTEIN NSG1-RELATED"/>
    <property type="match status" value="1"/>
</dbReference>
<sequence>MDTFSLHEPISSQQTLKLKILNHYPVRLLTLFFLGALTSFIIDHLLTQNHITEYPKNIVKLIDTAAWIPPTCGASAALVGSLFPLVDYWYLRRPHEFQKEWSVVMRCLGGFIGVVYAATKLPWNGNYHVSLTLALMSVVLWFLFDRTWHGLFMSVLFSSIGTVVMYLMVLNGVYSFTQADFFGVRSWAPCILFSSCVCFGTIGRQLGIVPKELFEENEGG</sequence>
<name>A0A9N9H420_9GLOM</name>
<gene>
    <name evidence="8" type="ORF">POCULU_LOCUS10242</name>
</gene>
<organism evidence="8 9">
    <name type="scientific">Paraglomus occultum</name>
    <dbReference type="NCBI Taxonomy" id="144539"/>
    <lineage>
        <taxon>Eukaryota</taxon>
        <taxon>Fungi</taxon>
        <taxon>Fungi incertae sedis</taxon>
        <taxon>Mucoromycota</taxon>
        <taxon>Glomeromycotina</taxon>
        <taxon>Glomeromycetes</taxon>
        <taxon>Paraglomerales</taxon>
        <taxon>Paraglomeraceae</taxon>
        <taxon>Paraglomus</taxon>
    </lineage>
</organism>
<protein>
    <submittedName>
        <fullName evidence="8">244_t:CDS:1</fullName>
    </submittedName>
</protein>
<evidence type="ECO:0000256" key="7">
    <source>
        <dbReference type="SAM" id="Phobius"/>
    </source>
</evidence>
<evidence type="ECO:0000256" key="1">
    <source>
        <dbReference type="ARBA" id="ARBA00004477"/>
    </source>
</evidence>
<feature type="non-terminal residue" evidence="8">
    <location>
        <position position="220"/>
    </location>
</feature>
<evidence type="ECO:0000256" key="6">
    <source>
        <dbReference type="ARBA" id="ARBA00023136"/>
    </source>
</evidence>
<comment type="caution">
    <text evidence="8">The sequence shown here is derived from an EMBL/GenBank/DDBJ whole genome shotgun (WGS) entry which is preliminary data.</text>
</comment>
<keyword evidence="9" id="KW-1185">Reference proteome</keyword>
<evidence type="ECO:0000256" key="5">
    <source>
        <dbReference type="ARBA" id="ARBA00022989"/>
    </source>
</evidence>
<feature type="transmembrane region" description="Helical" evidence="7">
    <location>
        <begin position="151"/>
        <end position="174"/>
    </location>
</feature>
<evidence type="ECO:0000256" key="3">
    <source>
        <dbReference type="ARBA" id="ARBA00022692"/>
    </source>
</evidence>
<dbReference type="EMBL" id="CAJVPJ010004914">
    <property type="protein sequence ID" value="CAG8656759.1"/>
    <property type="molecule type" value="Genomic_DNA"/>
</dbReference>
<dbReference type="PANTHER" id="PTHR15301">
    <property type="entry name" value="INSULIN-INDUCED GENE 1"/>
    <property type="match status" value="1"/>
</dbReference>
<dbReference type="GO" id="GO:0005789">
    <property type="term" value="C:endoplasmic reticulum membrane"/>
    <property type="evidence" value="ECO:0007669"/>
    <property type="project" value="UniProtKB-SubCell"/>
</dbReference>
<dbReference type="OrthoDB" id="205546at2759"/>
<keyword evidence="4" id="KW-0256">Endoplasmic reticulum</keyword>
<dbReference type="AlphaFoldDB" id="A0A9N9H420"/>
<feature type="transmembrane region" description="Helical" evidence="7">
    <location>
        <begin position="66"/>
        <end position="91"/>
    </location>
</feature>
<evidence type="ECO:0000313" key="9">
    <source>
        <dbReference type="Proteomes" id="UP000789572"/>
    </source>
</evidence>
<dbReference type="Proteomes" id="UP000789572">
    <property type="component" value="Unassembled WGS sequence"/>
</dbReference>
<dbReference type="GO" id="GO:0016126">
    <property type="term" value="P:sterol biosynthetic process"/>
    <property type="evidence" value="ECO:0007669"/>
    <property type="project" value="TreeGrafter"/>
</dbReference>
<dbReference type="InterPro" id="IPR025929">
    <property type="entry name" value="INSIG_fam"/>
</dbReference>
<proteinExistence type="inferred from homology"/>
<feature type="transmembrane region" description="Helical" evidence="7">
    <location>
        <begin position="186"/>
        <end position="203"/>
    </location>
</feature>
<comment type="similarity">
    <text evidence="2">Belongs to the INSIG family.</text>
</comment>
<keyword evidence="3 7" id="KW-0812">Transmembrane</keyword>